<protein>
    <submittedName>
        <fullName evidence="2">Nucleotide-binding protein, PIN domain-containing protein</fullName>
    </submittedName>
</protein>
<dbReference type="GeneID" id="10395104"/>
<evidence type="ECO:0000313" key="3">
    <source>
        <dbReference type="Proteomes" id="UP000008136"/>
    </source>
</evidence>
<dbReference type="Proteomes" id="UP000008136">
    <property type="component" value="Chromosome"/>
</dbReference>
<dbReference type="eggNOG" id="arCOG02121">
    <property type="taxonomic scope" value="Archaea"/>
</dbReference>
<dbReference type="SUPFAM" id="SSF88723">
    <property type="entry name" value="PIN domain-like"/>
    <property type="match status" value="1"/>
</dbReference>
<keyword evidence="3" id="KW-1185">Reference proteome</keyword>
<reference evidence="2 3" key="1">
    <citation type="submission" date="2011-03" db="EMBL/GenBank/DDBJ databases">
        <title>The complete genome of Archaeoglobus veneficus SNP6.</title>
        <authorList>
            <consortium name="US DOE Joint Genome Institute (JGI-PGF)"/>
            <person name="Lucas S."/>
            <person name="Copeland A."/>
            <person name="Lapidus A."/>
            <person name="Bruce D."/>
            <person name="Goodwin L."/>
            <person name="Pitluck S."/>
            <person name="Kyrpides N."/>
            <person name="Mavromatis K."/>
            <person name="Pagani I."/>
            <person name="Ivanova N."/>
            <person name="Mikhailova N."/>
            <person name="Lu M."/>
            <person name="Detter J.C."/>
            <person name="Tapia R."/>
            <person name="Han C."/>
            <person name="Land M."/>
            <person name="Hauser L."/>
            <person name="Markowitz V."/>
            <person name="Cheng J.-F."/>
            <person name="Hugenholtz P."/>
            <person name="Woyke T."/>
            <person name="Wu D."/>
            <person name="Spring S."/>
            <person name="Brambilla E."/>
            <person name="Klenk H.-P."/>
            <person name="Eisen J.A."/>
        </authorList>
    </citation>
    <scope>NUCLEOTIDE SEQUENCE [LARGE SCALE GENOMIC DNA]</scope>
    <source>
        <strain evidence="3">SNP6</strain>
    </source>
</reference>
<dbReference type="EMBL" id="CP002588">
    <property type="protein sequence ID" value="AEA47965.1"/>
    <property type="molecule type" value="Genomic_DNA"/>
</dbReference>
<proteinExistence type="predicted"/>
<accession>F2KRV1</accession>
<name>F2KRV1_ARCVS</name>
<gene>
    <name evidence="2" type="ordered locus">Arcve_1972</name>
</gene>
<dbReference type="OrthoDB" id="358928at2157"/>
<dbReference type="AlphaFoldDB" id="F2KRV1"/>
<evidence type="ECO:0000259" key="1">
    <source>
        <dbReference type="Pfam" id="PF10130"/>
    </source>
</evidence>
<dbReference type="RefSeq" id="WP_013684617.1">
    <property type="nucleotide sequence ID" value="NC_015320.1"/>
</dbReference>
<feature type="domain" description="PIN" evidence="1">
    <location>
        <begin position="11"/>
        <end position="110"/>
    </location>
</feature>
<dbReference type="HOGENOM" id="CLU_1933162_0_0_2"/>
<organism evidence="2 3">
    <name type="scientific">Archaeoglobus veneficus (strain DSM 11195 / SNP6)</name>
    <dbReference type="NCBI Taxonomy" id="693661"/>
    <lineage>
        <taxon>Archaea</taxon>
        <taxon>Methanobacteriati</taxon>
        <taxon>Methanobacteriota</taxon>
        <taxon>Archaeoglobi</taxon>
        <taxon>Archaeoglobales</taxon>
        <taxon>Archaeoglobaceae</taxon>
        <taxon>Archaeoglobus</taxon>
    </lineage>
</organism>
<dbReference type="Pfam" id="PF10130">
    <property type="entry name" value="PIN_2"/>
    <property type="match status" value="1"/>
</dbReference>
<dbReference type="KEGG" id="ave:Arcve_1972"/>
<dbReference type="InterPro" id="IPR002716">
    <property type="entry name" value="PIN_dom"/>
</dbReference>
<sequence>MEGEEERIRAVVDSSIVFSLVIKGKQSAYLDFFLNDRLELYAPEEIIYEFRRHSKKLRDKSDTFEEAMFLAFSFIKIMPREFYIDVMQKAYNICKFDEKDSPFIALALKLGILSGQTIGESSKTGEKQLN</sequence>
<dbReference type="InterPro" id="IPR029060">
    <property type="entry name" value="PIN-like_dom_sf"/>
</dbReference>
<evidence type="ECO:0000313" key="2">
    <source>
        <dbReference type="EMBL" id="AEA47965.1"/>
    </source>
</evidence>